<dbReference type="RefSeq" id="XP_024334264.1">
    <property type="nucleotide sequence ID" value="XM_024477954.1"/>
</dbReference>
<evidence type="ECO:0000313" key="1">
    <source>
        <dbReference type="EMBL" id="OSX57470.1"/>
    </source>
</evidence>
<gene>
    <name evidence="1" type="ORF">POSPLADRAFT_1041671</name>
</gene>
<proteinExistence type="predicted"/>
<protein>
    <submittedName>
        <fullName evidence="1">Uncharacterized protein</fullName>
    </submittedName>
</protein>
<organism evidence="1 2">
    <name type="scientific">Postia placenta MAD-698-R-SB12</name>
    <dbReference type="NCBI Taxonomy" id="670580"/>
    <lineage>
        <taxon>Eukaryota</taxon>
        <taxon>Fungi</taxon>
        <taxon>Dikarya</taxon>
        <taxon>Basidiomycota</taxon>
        <taxon>Agaricomycotina</taxon>
        <taxon>Agaricomycetes</taxon>
        <taxon>Polyporales</taxon>
        <taxon>Adustoporiaceae</taxon>
        <taxon>Rhodonia</taxon>
    </lineage>
</organism>
<sequence>MLSLALNESGCSCDGPYVGRWPLVDAGVGPDVTPGVVIFLLVRPLVLHVCTLQGVLKCAQRPTLPLPTVISILYSPAPNV</sequence>
<dbReference type="Proteomes" id="UP000194127">
    <property type="component" value="Unassembled WGS sequence"/>
</dbReference>
<name>A0A1X6MM76_9APHY</name>
<dbReference type="GeneID" id="36322904"/>
<keyword evidence="2" id="KW-1185">Reference proteome</keyword>
<dbReference type="AlphaFoldDB" id="A0A1X6MM76"/>
<evidence type="ECO:0000313" key="2">
    <source>
        <dbReference type="Proteomes" id="UP000194127"/>
    </source>
</evidence>
<reference evidence="1 2" key="1">
    <citation type="submission" date="2017-04" db="EMBL/GenBank/DDBJ databases">
        <title>Genome Sequence of the Model Brown-Rot Fungus Postia placenta SB12.</title>
        <authorList>
            <consortium name="DOE Joint Genome Institute"/>
            <person name="Gaskell J."/>
            <person name="Kersten P."/>
            <person name="Larrondo L.F."/>
            <person name="Canessa P."/>
            <person name="Martinez D."/>
            <person name="Hibbett D."/>
            <person name="Schmoll M."/>
            <person name="Kubicek C.P."/>
            <person name="Martinez A.T."/>
            <person name="Yadav J."/>
            <person name="Master E."/>
            <person name="Magnuson J.K."/>
            <person name="James T."/>
            <person name="Yaver D."/>
            <person name="Berka R."/>
            <person name="Labutti K."/>
            <person name="Lipzen A."/>
            <person name="Aerts A."/>
            <person name="Barry K."/>
            <person name="Henrissat B."/>
            <person name="Blanchette R."/>
            <person name="Grigoriev I."/>
            <person name="Cullen D."/>
        </authorList>
    </citation>
    <scope>NUCLEOTIDE SEQUENCE [LARGE SCALE GENOMIC DNA]</scope>
    <source>
        <strain evidence="1 2">MAD-698-R-SB12</strain>
    </source>
</reference>
<dbReference type="EMBL" id="KZ110608">
    <property type="protein sequence ID" value="OSX57470.1"/>
    <property type="molecule type" value="Genomic_DNA"/>
</dbReference>
<accession>A0A1X6MM76</accession>